<keyword evidence="2" id="KW-0413">Isomerase</keyword>
<dbReference type="RefSeq" id="WP_232594129.1">
    <property type="nucleotide sequence ID" value="NZ_BSPD01000102.1"/>
</dbReference>
<proteinExistence type="predicted"/>
<protein>
    <recommendedName>
        <fullName evidence="6">tRNA pseudouridine synthase C</fullName>
        <ecNumber evidence="5">5.4.99.26</ecNumber>
    </recommendedName>
    <alternativeName>
        <fullName evidence="8">tRNA pseudouridine(65) synthase</fullName>
    </alternativeName>
    <alternativeName>
        <fullName evidence="9">tRNA pseudouridylate synthase C</fullName>
    </alternativeName>
    <alternativeName>
        <fullName evidence="7">tRNA-uridine isomerase C</fullName>
    </alternativeName>
</protein>
<dbReference type="InterPro" id="IPR020103">
    <property type="entry name" value="PsdUridine_synth_cat_dom_sf"/>
</dbReference>
<dbReference type="InterPro" id="IPR006224">
    <property type="entry name" value="PsdUridine_synth_RluA-like_CS"/>
</dbReference>
<dbReference type="GO" id="GO:0000455">
    <property type="term" value="P:enzyme-directed rRNA pseudouridine synthesis"/>
    <property type="evidence" value="ECO:0007669"/>
    <property type="project" value="TreeGrafter"/>
</dbReference>
<organism evidence="11 12">
    <name type="scientific">Marinibactrum halimedae</name>
    <dbReference type="NCBI Taxonomy" id="1444977"/>
    <lineage>
        <taxon>Bacteria</taxon>
        <taxon>Pseudomonadati</taxon>
        <taxon>Pseudomonadota</taxon>
        <taxon>Gammaproteobacteria</taxon>
        <taxon>Cellvibrionales</taxon>
        <taxon>Cellvibrionaceae</taxon>
        <taxon>Marinibactrum</taxon>
    </lineage>
</organism>
<dbReference type="PANTHER" id="PTHR21600:SF56">
    <property type="entry name" value="TRNA PSEUDOURIDINE SYNTHASE C"/>
    <property type="match status" value="1"/>
</dbReference>
<dbReference type="PROSITE" id="PS01129">
    <property type="entry name" value="PSI_RLU"/>
    <property type="match status" value="1"/>
</dbReference>
<gene>
    <name evidence="11" type="primary">truC</name>
    <name evidence="11" type="ORF">GCM10007877_38920</name>
</gene>
<dbReference type="GO" id="GO:0008033">
    <property type="term" value="P:tRNA processing"/>
    <property type="evidence" value="ECO:0007669"/>
    <property type="project" value="UniProtKB-KW"/>
</dbReference>
<dbReference type="Pfam" id="PF00849">
    <property type="entry name" value="PseudoU_synth_2"/>
    <property type="match status" value="1"/>
</dbReference>
<evidence type="ECO:0000256" key="9">
    <source>
        <dbReference type="ARBA" id="ARBA00043049"/>
    </source>
</evidence>
<evidence type="ECO:0000256" key="7">
    <source>
        <dbReference type="ARBA" id="ARBA00041803"/>
    </source>
</evidence>
<accession>A0AA37WP92</accession>
<dbReference type="GO" id="GO:0003723">
    <property type="term" value="F:RNA binding"/>
    <property type="evidence" value="ECO:0007669"/>
    <property type="project" value="InterPro"/>
</dbReference>
<dbReference type="AlphaFoldDB" id="A0AA37WP92"/>
<dbReference type="InterPro" id="IPR006145">
    <property type="entry name" value="PsdUridine_synth_RsuA/RluA"/>
</dbReference>
<evidence type="ECO:0000313" key="12">
    <source>
        <dbReference type="Proteomes" id="UP001156870"/>
    </source>
</evidence>
<comment type="caution">
    <text evidence="11">The sequence shown here is derived from an EMBL/GenBank/DDBJ whole genome shotgun (WGS) entry which is preliminary data.</text>
</comment>
<dbReference type="GO" id="GO:0160149">
    <property type="term" value="F:tRNA pseudouridine(65) synthase activity"/>
    <property type="evidence" value="ECO:0007669"/>
    <property type="project" value="UniProtKB-EC"/>
</dbReference>
<reference evidence="11 12" key="1">
    <citation type="journal article" date="2014" name="Int. J. Syst. Evol. Microbiol.">
        <title>Complete genome sequence of Corynebacterium casei LMG S-19264T (=DSM 44701T), isolated from a smear-ripened cheese.</title>
        <authorList>
            <consortium name="US DOE Joint Genome Institute (JGI-PGF)"/>
            <person name="Walter F."/>
            <person name="Albersmeier A."/>
            <person name="Kalinowski J."/>
            <person name="Ruckert C."/>
        </authorList>
    </citation>
    <scope>NUCLEOTIDE SEQUENCE [LARGE SCALE GENOMIC DNA]</scope>
    <source>
        <strain evidence="11 12">NBRC 110095</strain>
    </source>
</reference>
<evidence type="ECO:0000313" key="11">
    <source>
        <dbReference type="EMBL" id="GLS28173.1"/>
    </source>
</evidence>
<dbReference type="InterPro" id="IPR050188">
    <property type="entry name" value="RluA_PseudoU_synthase"/>
</dbReference>
<evidence type="ECO:0000256" key="8">
    <source>
        <dbReference type="ARBA" id="ARBA00041975"/>
    </source>
</evidence>
<evidence type="ECO:0000256" key="5">
    <source>
        <dbReference type="ARBA" id="ARBA00038943"/>
    </source>
</evidence>
<dbReference type="EMBL" id="BSPD01000102">
    <property type="protein sequence ID" value="GLS28173.1"/>
    <property type="molecule type" value="Genomic_DNA"/>
</dbReference>
<name>A0AA37WP92_9GAMM</name>
<evidence type="ECO:0000256" key="6">
    <source>
        <dbReference type="ARBA" id="ARBA00040675"/>
    </source>
</evidence>
<evidence type="ECO:0000259" key="10">
    <source>
        <dbReference type="Pfam" id="PF00849"/>
    </source>
</evidence>
<dbReference type="PANTHER" id="PTHR21600">
    <property type="entry name" value="MITOCHONDRIAL RNA PSEUDOURIDINE SYNTHASE"/>
    <property type="match status" value="1"/>
</dbReference>
<dbReference type="SUPFAM" id="SSF55120">
    <property type="entry name" value="Pseudouridine synthase"/>
    <property type="match status" value="1"/>
</dbReference>
<dbReference type="EC" id="5.4.99.26" evidence="5"/>
<dbReference type="Proteomes" id="UP001156870">
    <property type="component" value="Unassembled WGS sequence"/>
</dbReference>
<dbReference type="Gene3D" id="3.30.2350.10">
    <property type="entry name" value="Pseudouridine synthase"/>
    <property type="match status" value="1"/>
</dbReference>
<evidence type="ECO:0000256" key="4">
    <source>
        <dbReference type="ARBA" id="ARBA00037670"/>
    </source>
</evidence>
<evidence type="ECO:0000256" key="2">
    <source>
        <dbReference type="ARBA" id="ARBA00023235"/>
    </source>
</evidence>
<keyword evidence="12" id="KW-1185">Reference proteome</keyword>
<comment type="catalytic activity">
    <reaction evidence="3">
        <text>uridine(65) in tRNA = pseudouridine(65) in tRNA</text>
        <dbReference type="Rhea" id="RHEA:42536"/>
        <dbReference type="Rhea" id="RHEA-COMP:10103"/>
        <dbReference type="Rhea" id="RHEA-COMP:10104"/>
        <dbReference type="ChEBI" id="CHEBI:65314"/>
        <dbReference type="ChEBI" id="CHEBI:65315"/>
        <dbReference type="EC" id="5.4.99.26"/>
    </reaction>
</comment>
<evidence type="ECO:0000256" key="3">
    <source>
        <dbReference type="ARBA" id="ARBA00036607"/>
    </source>
</evidence>
<comment type="function">
    <text evidence="4">Responsible for synthesis of pseudouridine from uracil-65 in transfer RNAs.</text>
</comment>
<feature type="domain" description="Pseudouridine synthase RsuA/RluA-like" evidence="10">
    <location>
        <begin position="25"/>
        <end position="185"/>
    </location>
</feature>
<keyword evidence="1" id="KW-0819">tRNA processing</keyword>
<evidence type="ECO:0000256" key="1">
    <source>
        <dbReference type="ARBA" id="ARBA00022694"/>
    </source>
</evidence>
<sequence>METPREKLVAPSGEPPLPILYQDEHCVVINKPSGLLVHKSPIDRHETRFAMKILRDQLGQWVYPIHRLDKPTSGALLFGLSADVARQLGESQEQRHWQKRYLTIVRGWAPESGCIDHPLKEKLDKIADKHTNQNKPAQSAVTHYRRLASAELPISVDRFPTTRYSFIRCQPVTGRKHQIRRHMKHIGYPIIGDAKHGKGIHNRGFRDYFLTVETCQNTACESPYRSVEEGRLMLHAHQLTFCHPYTSAEITVTAPLDHYFQTVVEHLFPGAL</sequence>